<accession>A0ABP8E6Y5</accession>
<dbReference type="InterPro" id="IPR052530">
    <property type="entry name" value="NAD(P)H_nitroreductase"/>
</dbReference>
<dbReference type="Gene3D" id="3.40.109.10">
    <property type="entry name" value="NADH Oxidase"/>
    <property type="match status" value="1"/>
</dbReference>
<evidence type="ECO:0000256" key="1">
    <source>
        <dbReference type="ARBA" id="ARBA00001917"/>
    </source>
</evidence>
<proteinExistence type="inferred from homology"/>
<organism evidence="11 12">
    <name type="scientific">Frondihabitans peucedani</name>
    <dbReference type="NCBI Taxonomy" id="598626"/>
    <lineage>
        <taxon>Bacteria</taxon>
        <taxon>Bacillati</taxon>
        <taxon>Actinomycetota</taxon>
        <taxon>Actinomycetes</taxon>
        <taxon>Micrococcales</taxon>
        <taxon>Microbacteriaceae</taxon>
        <taxon>Frondihabitans</taxon>
    </lineage>
</organism>
<dbReference type="PANTHER" id="PTHR43821">
    <property type="entry name" value="NAD(P)H NITROREDUCTASE YDJA-RELATED"/>
    <property type="match status" value="1"/>
</dbReference>
<reference evidence="12" key="1">
    <citation type="journal article" date="2019" name="Int. J. Syst. Evol. Microbiol.">
        <title>The Global Catalogue of Microorganisms (GCM) 10K type strain sequencing project: providing services to taxonomists for standard genome sequencing and annotation.</title>
        <authorList>
            <consortium name="The Broad Institute Genomics Platform"/>
            <consortium name="The Broad Institute Genome Sequencing Center for Infectious Disease"/>
            <person name="Wu L."/>
            <person name="Ma J."/>
        </authorList>
    </citation>
    <scope>NUCLEOTIDE SEQUENCE [LARGE SCALE GENOMIC DNA]</scope>
    <source>
        <strain evidence="12">JCM 17442</strain>
    </source>
</reference>
<evidence type="ECO:0000256" key="7">
    <source>
        <dbReference type="ARBA" id="ARBA00023027"/>
    </source>
</evidence>
<dbReference type="InterPro" id="IPR000415">
    <property type="entry name" value="Nitroreductase-like"/>
</dbReference>
<dbReference type="PANTHER" id="PTHR43821:SF1">
    <property type="entry name" value="NAD(P)H NITROREDUCTASE YDJA-RELATED"/>
    <property type="match status" value="1"/>
</dbReference>
<sequence>METAGRTPVRDAALRRRSRSKVDDRAPSRDELLELVAAAATVADHSGLVPWRIIEIRGDARETVGRAIAVAGGAEGDAADKLAGKPLRAPLLLAVVLSPRESRKVPEWEQESVASGVAHLLSLLLDEAGWGVMWRTGIWTRADAVAQAHELLPGEKLLGWLYVGGAFGDEKPRKPFDASRVVSSL</sequence>
<keyword evidence="7 8" id="KW-0520">NAD</keyword>
<evidence type="ECO:0000259" key="10">
    <source>
        <dbReference type="Pfam" id="PF00881"/>
    </source>
</evidence>
<evidence type="ECO:0000256" key="3">
    <source>
        <dbReference type="ARBA" id="ARBA00022630"/>
    </source>
</evidence>
<keyword evidence="5 8" id="KW-0521">NADP</keyword>
<keyword evidence="3 8" id="KW-0285">Flavoprotein</keyword>
<dbReference type="Pfam" id="PF00881">
    <property type="entry name" value="Nitroreductase"/>
    <property type="match status" value="1"/>
</dbReference>
<dbReference type="RefSeq" id="WP_344798508.1">
    <property type="nucleotide sequence ID" value="NZ_BAABAU010000007.1"/>
</dbReference>
<dbReference type="InterPro" id="IPR029479">
    <property type="entry name" value="Nitroreductase"/>
</dbReference>
<evidence type="ECO:0000256" key="4">
    <source>
        <dbReference type="ARBA" id="ARBA00022643"/>
    </source>
</evidence>
<name>A0ABP8E6Y5_9MICO</name>
<evidence type="ECO:0000256" key="9">
    <source>
        <dbReference type="SAM" id="MobiDB-lite"/>
    </source>
</evidence>
<evidence type="ECO:0000256" key="5">
    <source>
        <dbReference type="ARBA" id="ARBA00022857"/>
    </source>
</evidence>
<evidence type="ECO:0000256" key="8">
    <source>
        <dbReference type="PIRNR" id="PIRNR000232"/>
    </source>
</evidence>
<dbReference type="InterPro" id="IPR026021">
    <property type="entry name" value="YdjA-like"/>
</dbReference>
<keyword evidence="4 8" id="KW-0288">FMN</keyword>
<comment type="caution">
    <text evidence="11">The sequence shown here is derived from an EMBL/GenBank/DDBJ whole genome shotgun (WGS) entry which is preliminary data.</text>
</comment>
<dbReference type="EMBL" id="BAABAU010000007">
    <property type="protein sequence ID" value="GAA4267836.1"/>
    <property type="molecule type" value="Genomic_DNA"/>
</dbReference>
<comment type="similarity">
    <text evidence="2 8">Belongs to the nitroreductase family.</text>
</comment>
<feature type="compositionally biased region" description="Basic and acidic residues" evidence="9">
    <location>
        <begin position="8"/>
        <end position="23"/>
    </location>
</feature>
<dbReference type="EC" id="1.-.-.-" evidence="8"/>
<dbReference type="PIRSF" id="PIRSF000232">
    <property type="entry name" value="YdjA"/>
    <property type="match status" value="1"/>
</dbReference>
<evidence type="ECO:0000313" key="11">
    <source>
        <dbReference type="EMBL" id="GAA4267836.1"/>
    </source>
</evidence>
<dbReference type="Proteomes" id="UP001501594">
    <property type="component" value="Unassembled WGS sequence"/>
</dbReference>
<feature type="region of interest" description="Disordered" evidence="9">
    <location>
        <begin position="1"/>
        <end position="23"/>
    </location>
</feature>
<evidence type="ECO:0000256" key="2">
    <source>
        <dbReference type="ARBA" id="ARBA00007118"/>
    </source>
</evidence>
<comment type="cofactor">
    <cofactor evidence="1 8">
        <name>FMN</name>
        <dbReference type="ChEBI" id="CHEBI:58210"/>
    </cofactor>
</comment>
<keyword evidence="6 8" id="KW-0560">Oxidoreductase</keyword>
<keyword evidence="12" id="KW-1185">Reference proteome</keyword>
<evidence type="ECO:0000313" key="12">
    <source>
        <dbReference type="Proteomes" id="UP001501594"/>
    </source>
</evidence>
<protein>
    <recommendedName>
        <fullName evidence="8">Putative NAD(P)H nitroreductase</fullName>
        <ecNumber evidence="8">1.-.-.-</ecNumber>
    </recommendedName>
</protein>
<evidence type="ECO:0000256" key="6">
    <source>
        <dbReference type="ARBA" id="ARBA00023002"/>
    </source>
</evidence>
<gene>
    <name evidence="11" type="ORF">GCM10022256_34480</name>
</gene>
<feature type="domain" description="Nitroreductase" evidence="10">
    <location>
        <begin position="15"/>
        <end position="164"/>
    </location>
</feature>
<dbReference type="SUPFAM" id="SSF55469">
    <property type="entry name" value="FMN-dependent nitroreductase-like"/>
    <property type="match status" value="1"/>
</dbReference>